<dbReference type="OrthoDB" id="5149891at2"/>
<organism evidence="2 3">
    <name type="scientific">Cellulomonas carbonis T26</name>
    <dbReference type="NCBI Taxonomy" id="947969"/>
    <lineage>
        <taxon>Bacteria</taxon>
        <taxon>Bacillati</taxon>
        <taxon>Actinomycetota</taxon>
        <taxon>Actinomycetes</taxon>
        <taxon>Micrococcales</taxon>
        <taxon>Cellulomonadaceae</taxon>
        <taxon>Cellulomonas</taxon>
    </lineage>
</organism>
<dbReference type="AlphaFoldDB" id="A0A0A0BUY0"/>
<protein>
    <submittedName>
        <fullName evidence="2">Uncharacterized protein</fullName>
    </submittedName>
</protein>
<feature type="signal peptide" evidence="1">
    <location>
        <begin position="1"/>
        <end position="27"/>
    </location>
</feature>
<evidence type="ECO:0000256" key="1">
    <source>
        <dbReference type="SAM" id="SignalP"/>
    </source>
</evidence>
<dbReference type="Proteomes" id="UP000029839">
    <property type="component" value="Unassembled WGS sequence"/>
</dbReference>
<evidence type="ECO:0000313" key="2">
    <source>
        <dbReference type="EMBL" id="KGM11750.1"/>
    </source>
</evidence>
<proteinExistence type="predicted"/>
<gene>
    <name evidence="2" type="ORF">N868_07525</name>
</gene>
<reference evidence="2 3" key="2">
    <citation type="journal article" date="2015" name="Stand. Genomic Sci.">
        <title>Draft genome sequence of Cellulomonas carbonis T26(T) and comparative analysis of six Cellulomonas genomes.</title>
        <authorList>
            <person name="Zhuang W."/>
            <person name="Zhang S."/>
            <person name="Xia X."/>
            <person name="Wang G."/>
        </authorList>
    </citation>
    <scope>NUCLEOTIDE SEQUENCE [LARGE SCALE GENOMIC DNA]</scope>
    <source>
        <strain evidence="2 3">T26</strain>
    </source>
</reference>
<evidence type="ECO:0000313" key="3">
    <source>
        <dbReference type="Proteomes" id="UP000029839"/>
    </source>
</evidence>
<name>A0A0A0BUY0_9CELL</name>
<dbReference type="RefSeq" id="WP_043604057.1">
    <property type="nucleotide sequence ID" value="NZ_AXCY01000015.1"/>
</dbReference>
<feature type="chain" id="PRO_5001967565" evidence="1">
    <location>
        <begin position="28"/>
        <end position="116"/>
    </location>
</feature>
<comment type="caution">
    <text evidence="2">The sequence shown here is derived from an EMBL/GenBank/DDBJ whole genome shotgun (WGS) entry which is preliminary data.</text>
</comment>
<sequence>MSRTRTVVTTLATTAVAVGALAGPAAAAPPVQPATHSAATWAAMLTEQYGFDVTCSKEEFEDGHMSHWVGDALFVYVKAGTGYSTLDDAVDGYITPGKDISFVITCDGEPDYPPIS</sequence>
<reference evidence="2 3" key="1">
    <citation type="submission" date="2013-08" db="EMBL/GenBank/DDBJ databases">
        <title>Genome sequencing of Cellulomonas carbonis T26.</title>
        <authorList>
            <person name="Chen F."/>
            <person name="Li Y."/>
            <person name="Wang G."/>
        </authorList>
    </citation>
    <scope>NUCLEOTIDE SEQUENCE [LARGE SCALE GENOMIC DNA]</scope>
    <source>
        <strain evidence="2 3">T26</strain>
    </source>
</reference>
<accession>A0A0A0BUY0</accession>
<dbReference type="EMBL" id="AXCY01000015">
    <property type="protein sequence ID" value="KGM11750.1"/>
    <property type="molecule type" value="Genomic_DNA"/>
</dbReference>
<keyword evidence="1" id="KW-0732">Signal</keyword>
<keyword evidence="3" id="KW-1185">Reference proteome</keyword>